<evidence type="ECO:0000313" key="3">
    <source>
        <dbReference type="Proteomes" id="UP000546162"/>
    </source>
</evidence>
<sequence>MASPPRMTAALAGVLQAFLAEPAAERYGLDIMQATGCPSGTVYPILIRLQRAGWLESRWEEIDPALAGRPARRWYRLAPDAVTTVRGEVGAYRQRHATAGPAVQGRPTWVS</sequence>
<comment type="caution">
    <text evidence="2">The sequence shown here is derived from an EMBL/GenBank/DDBJ whole genome shotgun (WGS) entry which is preliminary data.</text>
</comment>
<dbReference type="AlphaFoldDB" id="A0A7W7H7H5"/>
<dbReference type="GO" id="GO:0003677">
    <property type="term" value="F:DNA binding"/>
    <property type="evidence" value="ECO:0007669"/>
    <property type="project" value="UniProtKB-KW"/>
</dbReference>
<dbReference type="RefSeq" id="WP_185045322.1">
    <property type="nucleotide sequence ID" value="NZ_BAABFG010000005.1"/>
</dbReference>
<feature type="domain" description="Transcription regulator PadR N-terminal" evidence="1">
    <location>
        <begin position="25"/>
        <end position="78"/>
    </location>
</feature>
<dbReference type="Gene3D" id="1.10.10.10">
    <property type="entry name" value="Winged helix-like DNA-binding domain superfamily/Winged helix DNA-binding domain"/>
    <property type="match status" value="1"/>
</dbReference>
<dbReference type="InterPro" id="IPR036390">
    <property type="entry name" value="WH_DNA-bd_sf"/>
</dbReference>
<organism evidence="2 3">
    <name type="scientific">Actinoplanes octamycinicus</name>
    <dbReference type="NCBI Taxonomy" id="135948"/>
    <lineage>
        <taxon>Bacteria</taxon>
        <taxon>Bacillati</taxon>
        <taxon>Actinomycetota</taxon>
        <taxon>Actinomycetes</taxon>
        <taxon>Micromonosporales</taxon>
        <taxon>Micromonosporaceae</taxon>
        <taxon>Actinoplanes</taxon>
    </lineage>
</organism>
<keyword evidence="3" id="KW-1185">Reference proteome</keyword>
<dbReference type="Proteomes" id="UP000546162">
    <property type="component" value="Unassembled WGS sequence"/>
</dbReference>
<accession>A0A7W7H7H5</accession>
<dbReference type="InterPro" id="IPR005149">
    <property type="entry name" value="Tscrpt_reg_PadR_N"/>
</dbReference>
<protein>
    <submittedName>
        <fullName evidence="2">DNA-binding PadR family transcriptional regulator</fullName>
    </submittedName>
</protein>
<keyword evidence="2" id="KW-0238">DNA-binding</keyword>
<dbReference type="Pfam" id="PF03551">
    <property type="entry name" value="PadR"/>
    <property type="match status" value="1"/>
</dbReference>
<gene>
    <name evidence="2" type="ORF">BJY16_008516</name>
</gene>
<name>A0A7W7H7H5_9ACTN</name>
<reference evidence="2 3" key="1">
    <citation type="submission" date="2020-08" db="EMBL/GenBank/DDBJ databases">
        <title>Sequencing the genomes of 1000 actinobacteria strains.</title>
        <authorList>
            <person name="Klenk H.-P."/>
        </authorList>
    </citation>
    <scope>NUCLEOTIDE SEQUENCE [LARGE SCALE GENOMIC DNA]</scope>
    <source>
        <strain evidence="2 3">DSM 45809</strain>
    </source>
</reference>
<dbReference type="InterPro" id="IPR036388">
    <property type="entry name" value="WH-like_DNA-bd_sf"/>
</dbReference>
<dbReference type="SUPFAM" id="SSF46785">
    <property type="entry name" value="Winged helix' DNA-binding domain"/>
    <property type="match status" value="1"/>
</dbReference>
<evidence type="ECO:0000313" key="2">
    <source>
        <dbReference type="EMBL" id="MBB4745057.1"/>
    </source>
</evidence>
<dbReference type="EMBL" id="JACHNB010000001">
    <property type="protein sequence ID" value="MBB4745057.1"/>
    <property type="molecule type" value="Genomic_DNA"/>
</dbReference>
<evidence type="ECO:0000259" key="1">
    <source>
        <dbReference type="Pfam" id="PF03551"/>
    </source>
</evidence>
<proteinExistence type="predicted"/>